<name>A0A448TRX4_9PAST</name>
<dbReference type="RefSeq" id="WP_126598072.1">
    <property type="nucleotide sequence ID" value="NZ_LR134510.1"/>
</dbReference>
<keyword evidence="3" id="KW-1185">Reference proteome</keyword>
<feature type="signal peptide" evidence="1">
    <location>
        <begin position="1"/>
        <end position="18"/>
    </location>
</feature>
<evidence type="ECO:0000313" key="2">
    <source>
        <dbReference type="EMBL" id="VEJ08740.1"/>
    </source>
</evidence>
<proteinExistence type="predicted"/>
<evidence type="ECO:0000313" key="3">
    <source>
        <dbReference type="Proteomes" id="UP000279799"/>
    </source>
</evidence>
<dbReference type="OrthoDB" id="9796962at2"/>
<dbReference type="InterPro" id="IPR007410">
    <property type="entry name" value="LpqE-like"/>
</dbReference>
<keyword evidence="1" id="KW-0732">Signal</keyword>
<dbReference type="KEGG" id="adp:NCTC12871_00147"/>
<dbReference type="InterPro" id="IPR036182">
    <property type="entry name" value="PCuAC_sf"/>
</dbReference>
<feature type="chain" id="PRO_5019517522" evidence="1">
    <location>
        <begin position="19"/>
        <end position="140"/>
    </location>
</feature>
<dbReference type="Gene3D" id="2.60.40.1890">
    <property type="entry name" value="PCu(A)C copper chaperone"/>
    <property type="match status" value="1"/>
</dbReference>
<dbReference type="SUPFAM" id="SSF110087">
    <property type="entry name" value="DR1885-like metal-binding protein"/>
    <property type="match status" value="1"/>
</dbReference>
<dbReference type="PANTHER" id="PTHR36302:SF1">
    <property type="entry name" value="COPPER CHAPERONE PCU(A)C"/>
    <property type="match status" value="1"/>
</dbReference>
<dbReference type="Pfam" id="PF04314">
    <property type="entry name" value="PCuAC"/>
    <property type="match status" value="1"/>
</dbReference>
<dbReference type="AlphaFoldDB" id="A0A448TRX4"/>
<accession>A0A448TRX4</accession>
<dbReference type="InterPro" id="IPR058248">
    <property type="entry name" value="Lxx211020-like"/>
</dbReference>
<gene>
    <name evidence="2" type="ORF">NCTC12871_00147</name>
</gene>
<sequence length="140" mass="15261">MKKILTTMAALAPAFLFAQVTVQQPTIAATTQANQPTAIHMTLKNNGNEKVNLVMLETASNARLELHGMKNGRMSPISEIPVPAHGETKLKYGGMHIMVYDLTHPIAVGSTFPVTLFFDNGETLNIKAKAVSPQEMHLHK</sequence>
<organism evidence="2 3">
    <name type="scientific">Actinobacillus delphinicola</name>
    <dbReference type="NCBI Taxonomy" id="51161"/>
    <lineage>
        <taxon>Bacteria</taxon>
        <taxon>Pseudomonadati</taxon>
        <taxon>Pseudomonadota</taxon>
        <taxon>Gammaproteobacteria</taxon>
        <taxon>Pasteurellales</taxon>
        <taxon>Pasteurellaceae</taxon>
        <taxon>Actinobacillus</taxon>
    </lineage>
</organism>
<protein>
    <submittedName>
        <fullName evidence="2">Uncharacterized protein conserved in bacteria</fullName>
    </submittedName>
</protein>
<dbReference type="Proteomes" id="UP000279799">
    <property type="component" value="Chromosome"/>
</dbReference>
<dbReference type="PANTHER" id="PTHR36302">
    <property type="entry name" value="BLR7088 PROTEIN"/>
    <property type="match status" value="1"/>
</dbReference>
<evidence type="ECO:0000256" key="1">
    <source>
        <dbReference type="SAM" id="SignalP"/>
    </source>
</evidence>
<reference evidence="2 3" key="1">
    <citation type="submission" date="2018-12" db="EMBL/GenBank/DDBJ databases">
        <authorList>
            <consortium name="Pathogen Informatics"/>
        </authorList>
    </citation>
    <scope>NUCLEOTIDE SEQUENCE [LARGE SCALE GENOMIC DNA]</scope>
    <source>
        <strain evidence="2 3">NCTC12871</strain>
    </source>
</reference>
<dbReference type="EMBL" id="LR134510">
    <property type="protein sequence ID" value="VEJ08740.1"/>
    <property type="molecule type" value="Genomic_DNA"/>
</dbReference>